<evidence type="ECO:0000313" key="1">
    <source>
        <dbReference type="EnsemblMetazoa" id="tetur01g10220.1"/>
    </source>
</evidence>
<keyword evidence="2" id="KW-1185">Reference proteome</keyword>
<dbReference type="Proteomes" id="UP000015104">
    <property type="component" value="Unassembled WGS sequence"/>
</dbReference>
<dbReference type="AlphaFoldDB" id="T1JSE4"/>
<reference evidence="1" key="2">
    <citation type="submission" date="2015-06" db="UniProtKB">
        <authorList>
            <consortium name="EnsemblMetazoa"/>
        </authorList>
    </citation>
    <scope>IDENTIFICATION</scope>
</reference>
<dbReference type="EnsemblMetazoa" id="tetur01g10220.1">
    <property type="protein sequence ID" value="tetur01g10220.1"/>
    <property type="gene ID" value="tetur01g10220"/>
</dbReference>
<organism evidence="1 2">
    <name type="scientific">Tetranychus urticae</name>
    <name type="common">Two-spotted spider mite</name>
    <dbReference type="NCBI Taxonomy" id="32264"/>
    <lineage>
        <taxon>Eukaryota</taxon>
        <taxon>Metazoa</taxon>
        <taxon>Ecdysozoa</taxon>
        <taxon>Arthropoda</taxon>
        <taxon>Chelicerata</taxon>
        <taxon>Arachnida</taxon>
        <taxon>Acari</taxon>
        <taxon>Acariformes</taxon>
        <taxon>Trombidiformes</taxon>
        <taxon>Prostigmata</taxon>
        <taxon>Eleutherengona</taxon>
        <taxon>Raphignathae</taxon>
        <taxon>Tetranychoidea</taxon>
        <taxon>Tetranychidae</taxon>
        <taxon>Tetranychus</taxon>
    </lineage>
</organism>
<sequence length="85" mass="9852">MIFDLNISQANCCYILKNLWKSNSSQFNHFCFQLQFHIGKVAASVSNPIRLLGESNLTLLDDKWMEFVFIYREVTVKSQHTKGPP</sequence>
<dbReference type="HOGENOM" id="CLU_2515547_0_0_1"/>
<name>T1JSE4_TETUR</name>
<protein>
    <submittedName>
        <fullName evidence="1">Uncharacterized protein</fullName>
    </submittedName>
</protein>
<reference evidence="2" key="1">
    <citation type="submission" date="2011-08" db="EMBL/GenBank/DDBJ databases">
        <authorList>
            <person name="Rombauts S."/>
        </authorList>
    </citation>
    <scope>NUCLEOTIDE SEQUENCE</scope>
    <source>
        <strain evidence="2">London</strain>
    </source>
</reference>
<proteinExistence type="predicted"/>
<accession>T1JSE4</accession>
<dbReference type="EMBL" id="CAEY01000461">
    <property type="status" value="NOT_ANNOTATED_CDS"/>
    <property type="molecule type" value="Genomic_DNA"/>
</dbReference>
<evidence type="ECO:0000313" key="2">
    <source>
        <dbReference type="Proteomes" id="UP000015104"/>
    </source>
</evidence>